<reference evidence="2" key="1">
    <citation type="journal article" date="2025" name="Foods">
        <title>Unveiling the Microbial Signatures of Arabica Coffee Cherries: Insights into Ripeness Specific Diversity, Functional Traits, and Implications for Quality and Safety.</title>
        <authorList>
            <consortium name="RefSeq"/>
            <person name="Tenea G.N."/>
            <person name="Cifuentes V."/>
            <person name="Reyes P."/>
            <person name="Cevallos-Vallejos M."/>
        </authorList>
    </citation>
    <scope>NUCLEOTIDE SEQUENCE [LARGE SCALE GENOMIC DNA]</scope>
</reference>
<gene>
    <name evidence="3" type="primary">LOC113734194</name>
</gene>
<reference evidence="3" key="2">
    <citation type="submission" date="2025-08" db="UniProtKB">
        <authorList>
            <consortium name="RefSeq"/>
        </authorList>
    </citation>
    <scope>IDENTIFICATION</scope>
    <source>
        <tissue evidence="3">Leaves</tissue>
    </source>
</reference>
<keyword evidence="2" id="KW-1185">Reference proteome</keyword>
<feature type="region of interest" description="Disordered" evidence="1">
    <location>
        <begin position="358"/>
        <end position="428"/>
    </location>
</feature>
<accession>A0A6P6WMA9</accession>
<dbReference type="Proteomes" id="UP001652660">
    <property type="component" value="Chromosome 3e"/>
</dbReference>
<name>A0A6P6WMA9_COFAR</name>
<sequence>MPFQMKVQPIDSDQVYLESLKPPPVLKSRLKRLFDRPFNSVLRISSATTEKQASFPGEVKDFAAPSPPAAGVPEFELSSVCLDNMVQNFIEENAFEKQSQTAQKCGRNRCNCFNGNSNDSSDDEFDFGFGDVVTNSNSYSFGDSVDFLKSLIPCSTTVERNLLADTSKMVEKNKTCKRKDDLRKIVTDGLLALGYDASICKSKWDKSASIPAGEYDYIDVITEGERVLIDIDFRSEFEIARSTGSYKAILHALPFIFVGNVDRLQQIIGIVSEAARQSLKKKGMHIAPWRKAEYMKAKWLSPHVRTTVPPQNDAVAVEGKQAEEVVVETEEKDESKEVVVEEASEESECGELELIFGEKTTPSEEPKSGLSSPARSECGELELIFGEKTTPSEKPESSLSSPARISGEVSKGPTPAIGTWQPPVIKPKSCERGNRVMVTGLASLLKEKP</sequence>
<dbReference type="PANTHER" id="PTHR31579">
    <property type="entry name" value="OS03G0796600 PROTEIN"/>
    <property type="match status" value="1"/>
</dbReference>
<dbReference type="Pfam" id="PF04720">
    <property type="entry name" value="PDDEXK_6"/>
    <property type="match status" value="1"/>
</dbReference>
<dbReference type="RefSeq" id="XP_027116385.1">
    <property type="nucleotide sequence ID" value="XM_027260584.2"/>
</dbReference>
<organism evidence="2 3">
    <name type="scientific">Coffea arabica</name>
    <name type="common">Arabian coffee</name>
    <dbReference type="NCBI Taxonomy" id="13443"/>
    <lineage>
        <taxon>Eukaryota</taxon>
        <taxon>Viridiplantae</taxon>
        <taxon>Streptophyta</taxon>
        <taxon>Embryophyta</taxon>
        <taxon>Tracheophyta</taxon>
        <taxon>Spermatophyta</taxon>
        <taxon>Magnoliopsida</taxon>
        <taxon>eudicotyledons</taxon>
        <taxon>Gunneridae</taxon>
        <taxon>Pentapetalae</taxon>
        <taxon>asterids</taxon>
        <taxon>lamiids</taxon>
        <taxon>Gentianales</taxon>
        <taxon>Rubiaceae</taxon>
        <taxon>Ixoroideae</taxon>
        <taxon>Gardenieae complex</taxon>
        <taxon>Bertiereae - Coffeeae clade</taxon>
        <taxon>Coffeeae</taxon>
        <taxon>Coffea</taxon>
    </lineage>
</organism>
<protein>
    <submittedName>
        <fullName evidence="3">Uncharacterized protein</fullName>
    </submittedName>
</protein>
<dbReference type="InterPro" id="IPR006502">
    <property type="entry name" value="PDDEXK-like"/>
</dbReference>
<dbReference type="PANTHER" id="PTHR31579:SF1">
    <property type="entry name" value="OS03G0796600 PROTEIN"/>
    <property type="match status" value="1"/>
</dbReference>
<evidence type="ECO:0000313" key="2">
    <source>
        <dbReference type="Proteomes" id="UP001652660"/>
    </source>
</evidence>
<evidence type="ECO:0000256" key="1">
    <source>
        <dbReference type="SAM" id="MobiDB-lite"/>
    </source>
</evidence>
<dbReference type="AlphaFoldDB" id="A0A6P6WMA9"/>
<proteinExistence type="predicted"/>
<dbReference type="NCBIfam" id="TIGR01615">
    <property type="entry name" value="A_thal_3542"/>
    <property type="match status" value="1"/>
</dbReference>
<evidence type="ECO:0000313" key="3">
    <source>
        <dbReference type="RefSeq" id="XP_027116385.1"/>
    </source>
</evidence>
<dbReference type="GeneID" id="113734194"/>
<dbReference type="OrthoDB" id="691424at2759"/>